<reference evidence="1" key="1">
    <citation type="journal article" date="2021" name="Genome Biol. Evol.">
        <title>Genomic rearrangements and sequence evolution across brown algal organelles.</title>
        <authorList>
            <person name="Starko S."/>
            <person name="Bringloe T.T."/>
            <person name="Gomez M.S."/>
            <person name="Darby H."/>
            <person name="Graham S.W."/>
            <person name="Martone P.T."/>
        </authorList>
    </citation>
    <scope>NUCLEOTIDE SEQUENCE</scope>
</reference>
<dbReference type="EMBL" id="MZ156031">
    <property type="protein sequence ID" value="QWK42249.1"/>
    <property type="molecule type" value="Genomic_DNA"/>
</dbReference>
<organism evidence="1">
    <name type="scientific">Postelsia palmaeformis</name>
    <dbReference type="NCBI Taxonomy" id="105414"/>
    <lineage>
        <taxon>Eukaryota</taxon>
        <taxon>Sar</taxon>
        <taxon>Stramenopiles</taxon>
        <taxon>Ochrophyta</taxon>
        <taxon>PX clade</taxon>
        <taxon>Phaeophyceae</taxon>
        <taxon>Laminariales</taxon>
        <taxon>Laminariaceae</taxon>
        <taxon>Postelsia</taxon>
    </lineage>
</organism>
<accession>A0A8F0F822</accession>
<evidence type="ECO:0000313" key="1">
    <source>
        <dbReference type="EMBL" id="QWK42249.1"/>
    </source>
</evidence>
<dbReference type="Pfam" id="PF10718">
    <property type="entry name" value="Ycf34"/>
    <property type="match status" value="1"/>
</dbReference>
<dbReference type="InterPro" id="IPR019656">
    <property type="entry name" value="Uncharacterised_Ycf34"/>
</dbReference>
<sequence length="100" mass="12021">MCICLNCNRITNCEVYFVVEQKHNEKKNHHIKKSLFFPQSPTLVCINFFSQKNLYLLEWDINECLSYQEKPGNWIVFKQKNCREASYLSFDLFFKNNLSL</sequence>
<protein>
    <recommendedName>
        <fullName evidence="2">Ycf34</fullName>
    </recommendedName>
</protein>
<proteinExistence type="predicted"/>
<evidence type="ECO:0008006" key="2">
    <source>
        <dbReference type="Google" id="ProtNLM"/>
    </source>
</evidence>
<dbReference type="AlphaFoldDB" id="A0A8F0F822"/>
<name>A0A8F0F822_9PHAE</name>
<keyword evidence="1" id="KW-0934">Plastid</keyword>
<gene>
    <name evidence="1" type="primary">ycf34</name>
</gene>
<geneLocation type="plastid" evidence="1"/>